<dbReference type="RefSeq" id="WP_098038966.1">
    <property type="nucleotide sequence ID" value="NZ_CWGJ01000025.1"/>
</dbReference>
<organism evidence="2 3">
    <name type="scientific">Estrella lausannensis</name>
    <dbReference type="NCBI Taxonomy" id="483423"/>
    <lineage>
        <taxon>Bacteria</taxon>
        <taxon>Pseudomonadati</taxon>
        <taxon>Chlamydiota</taxon>
        <taxon>Chlamydiia</taxon>
        <taxon>Parachlamydiales</taxon>
        <taxon>Candidatus Criblamydiaceae</taxon>
        <taxon>Estrella</taxon>
    </lineage>
</organism>
<evidence type="ECO:0000313" key="2">
    <source>
        <dbReference type="EMBL" id="CRX39115.1"/>
    </source>
</evidence>
<dbReference type="InterPro" id="IPR013785">
    <property type="entry name" value="Aldolase_TIM"/>
</dbReference>
<keyword evidence="1" id="KW-0704">Schiff base</keyword>
<dbReference type="Pfam" id="PF00923">
    <property type="entry name" value="TAL_FSA"/>
    <property type="match status" value="1"/>
</dbReference>
<keyword evidence="2" id="KW-0808">Transferase</keyword>
<dbReference type="Proteomes" id="UP000220251">
    <property type="component" value="Unassembled WGS sequence"/>
</dbReference>
<protein>
    <submittedName>
        <fullName evidence="2">Putative transaldolase</fullName>
        <ecNumber evidence="2">2.2.1.2</ecNumber>
    </submittedName>
</protein>
<keyword evidence="3" id="KW-1185">Reference proteome</keyword>
<dbReference type="SUPFAM" id="SSF51569">
    <property type="entry name" value="Aldolase"/>
    <property type="match status" value="1"/>
</dbReference>
<name>A0A0H5E732_9BACT</name>
<accession>A0A0H5E732</accession>
<dbReference type="EMBL" id="CWGJ01000025">
    <property type="protein sequence ID" value="CRX39115.1"/>
    <property type="molecule type" value="Genomic_DNA"/>
</dbReference>
<dbReference type="OrthoDB" id="9807051at2"/>
<sequence>MEIWIDSLDEGIISAFKDLGLLHGVTTNPSILSKSTMDPRGVISKLLEIQDGPVAVQVMGETKEVIIQEASILKEISDRVLPKIPVVPEGVAAMQVLRDNATSALGTAVLSFRQSFLAISGGFTYIAPYIGRFVDEGKDPASLLNFLVKLKGSFRSDAKIMAAGIRSLDHLFLSAELGVDAATLPESVARQLLTIPEGALKALYQFQDDFGSKRDQLFNHSDLYRKCLEI</sequence>
<dbReference type="PROSITE" id="PS01054">
    <property type="entry name" value="TRANSALDOLASE_1"/>
    <property type="match status" value="1"/>
</dbReference>
<dbReference type="EC" id="2.2.1.2" evidence="2"/>
<evidence type="ECO:0000256" key="1">
    <source>
        <dbReference type="ARBA" id="ARBA00023270"/>
    </source>
</evidence>
<dbReference type="AlphaFoldDB" id="A0A0H5E732"/>
<reference evidence="3" key="1">
    <citation type="submission" date="2015-06" db="EMBL/GenBank/DDBJ databases">
        <authorList>
            <person name="Bertelli C."/>
        </authorList>
    </citation>
    <scope>NUCLEOTIDE SEQUENCE [LARGE SCALE GENOMIC DNA]</scope>
    <source>
        <strain evidence="3">CRIB-30</strain>
    </source>
</reference>
<dbReference type="GO" id="GO:0004801">
    <property type="term" value="F:transaldolase activity"/>
    <property type="evidence" value="ECO:0007669"/>
    <property type="project" value="UniProtKB-EC"/>
</dbReference>
<dbReference type="InterPro" id="IPR001585">
    <property type="entry name" value="TAL/FSA"/>
</dbReference>
<dbReference type="InterPro" id="IPR018225">
    <property type="entry name" value="Transaldolase_AS"/>
</dbReference>
<proteinExistence type="predicted"/>
<dbReference type="PANTHER" id="PTHR10683:SF40">
    <property type="entry name" value="FRUCTOSE-6-PHOSPHATE ALDOLASE 1-RELATED"/>
    <property type="match status" value="1"/>
</dbReference>
<gene>
    <name evidence="2" type="primary">tal3</name>
    <name evidence="2" type="ORF">ELAC_1790</name>
</gene>
<dbReference type="PANTHER" id="PTHR10683">
    <property type="entry name" value="TRANSALDOLASE"/>
    <property type="match status" value="1"/>
</dbReference>
<dbReference type="Gene3D" id="3.20.20.70">
    <property type="entry name" value="Aldolase class I"/>
    <property type="match status" value="1"/>
</dbReference>
<evidence type="ECO:0000313" key="3">
    <source>
        <dbReference type="Proteomes" id="UP000220251"/>
    </source>
</evidence>
<dbReference type="GO" id="GO:0005975">
    <property type="term" value="P:carbohydrate metabolic process"/>
    <property type="evidence" value="ECO:0007669"/>
    <property type="project" value="InterPro"/>
</dbReference>